<dbReference type="GO" id="GO:0016020">
    <property type="term" value="C:membrane"/>
    <property type="evidence" value="ECO:0007669"/>
    <property type="project" value="InterPro"/>
</dbReference>
<evidence type="ECO:0000256" key="2">
    <source>
        <dbReference type="ARBA" id="ARBA00022989"/>
    </source>
</evidence>
<dbReference type="Gene3D" id="1.20.1560.10">
    <property type="entry name" value="ABC transporter type 1, transmembrane domain"/>
    <property type="match status" value="1"/>
</dbReference>
<dbReference type="InterPro" id="IPR036640">
    <property type="entry name" value="ABC1_TM_sf"/>
</dbReference>
<evidence type="ECO:0000256" key="4">
    <source>
        <dbReference type="SAM" id="Phobius"/>
    </source>
</evidence>
<protein>
    <recommendedName>
        <fullName evidence="6">ABC transmembrane type-1 domain-containing protein</fullName>
    </recommendedName>
</protein>
<keyword evidence="2 4" id="KW-1133">Transmembrane helix</keyword>
<reference evidence="5" key="1">
    <citation type="submission" date="2018-02" db="EMBL/GenBank/DDBJ databases">
        <authorList>
            <person name="Cohen D.B."/>
            <person name="Kent A.D."/>
        </authorList>
    </citation>
    <scope>NUCLEOTIDE SEQUENCE</scope>
</reference>
<evidence type="ECO:0000256" key="1">
    <source>
        <dbReference type="ARBA" id="ARBA00022692"/>
    </source>
</evidence>
<feature type="transmembrane region" description="Helical" evidence="4">
    <location>
        <begin position="38"/>
        <end position="61"/>
    </location>
</feature>
<keyword evidence="1 4" id="KW-0812">Transmembrane</keyword>
<evidence type="ECO:0000256" key="3">
    <source>
        <dbReference type="ARBA" id="ARBA00023136"/>
    </source>
</evidence>
<evidence type="ECO:0008006" key="6">
    <source>
        <dbReference type="Google" id="ProtNLM"/>
    </source>
</evidence>
<dbReference type="AlphaFoldDB" id="A0A2N9F325"/>
<accession>A0A2N9F325</accession>
<proteinExistence type="predicted"/>
<keyword evidence="3 4" id="KW-0472">Membrane</keyword>
<dbReference type="EMBL" id="OIVN01000519">
    <property type="protein sequence ID" value="SPC81495.1"/>
    <property type="molecule type" value="Genomic_DNA"/>
</dbReference>
<name>A0A2N9F325_FAGSY</name>
<sequence>MVHGVELEDEIDEPKEIEPPPAAMPFSRLFAYADKLDWALLFVGSLAAVAHGTALVVYLHYFAKMIHILSLGPPKYESDFRSWWIVKGGKK</sequence>
<dbReference type="GO" id="GO:0005524">
    <property type="term" value="F:ATP binding"/>
    <property type="evidence" value="ECO:0007669"/>
    <property type="project" value="InterPro"/>
</dbReference>
<evidence type="ECO:0000313" key="5">
    <source>
        <dbReference type="EMBL" id="SPC81495.1"/>
    </source>
</evidence>
<organism evidence="5">
    <name type="scientific">Fagus sylvatica</name>
    <name type="common">Beechnut</name>
    <dbReference type="NCBI Taxonomy" id="28930"/>
    <lineage>
        <taxon>Eukaryota</taxon>
        <taxon>Viridiplantae</taxon>
        <taxon>Streptophyta</taxon>
        <taxon>Embryophyta</taxon>
        <taxon>Tracheophyta</taxon>
        <taxon>Spermatophyta</taxon>
        <taxon>Magnoliopsida</taxon>
        <taxon>eudicotyledons</taxon>
        <taxon>Gunneridae</taxon>
        <taxon>Pentapetalae</taxon>
        <taxon>rosids</taxon>
        <taxon>fabids</taxon>
        <taxon>Fagales</taxon>
        <taxon>Fagaceae</taxon>
        <taxon>Fagus</taxon>
    </lineage>
</organism>
<gene>
    <name evidence="5" type="ORF">FSB_LOCUS9377</name>
</gene>